<sequence length="260" mass="28471">MAKQKENAVVASQEQLADGIYSMWIQTQAADTAKPGQFISMYTTDGSKLLPRPISICEIDRMRGMLRVVYRVTGENTGTEQFSKLKSGDTIPVIGPLGNGFPYEKAEGKKVFLMGGGIGVPPILELAKQMKCEKKQILAGYRDAQTFLKEEFEANGELYISTEDGSVGTKGNVMDAIRENGLKADMIYACGPTPMLRAIKQYAEEQGIECYISLEERMACGIGACLACVCRSKEKDAHSNVNNKRICKDGPVFLATEVEI</sequence>
<dbReference type="NCBIfam" id="NF000798">
    <property type="entry name" value="PRK00054.1-3"/>
    <property type="match status" value="1"/>
</dbReference>
<keyword evidence="9 11" id="KW-0408">Iron</keyword>
<keyword evidence="4 11" id="KW-0001">2Fe-2S</keyword>
<name>A0A3E4LJM5_9FIRM</name>
<dbReference type="Gene3D" id="3.40.50.80">
    <property type="entry name" value="Nucleotide-binding domain of ferredoxin-NADP reductase (FNR) module"/>
    <property type="match status" value="1"/>
</dbReference>
<comment type="subunit">
    <text evidence="11">Heterotetramer of 2 PyrK and 2 PyrD type B subunits.</text>
</comment>
<dbReference type="InterPro" id="IPR023455">
    <property type="entry name" value="Dihydroorotate_DHASE_ETsu"/>
</dbReference>
<dbReference type="InterPro" id="IPR017938">
    <property type="entry name" value="Riboflavin_synthase-like_b-brl"/>
</dbReference>
<dbReference type="SUPFAM" id="SSF63380">
    <property type="entry name" value="Riboflavin synthase domain-like"/>
    <property type="match status" value="1"/>
</dbReference>
<proteinExistence type="inferred from homology"/>
<comment type="cofactor">
    <cofactor evidence="11">
        <name>[2Fe-2S] cluster</name>
        <dbReference type="ChEBI" id="CHEBI:190135"/>
    </cofactor>
    <text evidence="11">Binds 1 [2Fe-2S] cluster per subunit.</text>
</comment>
<dbReference type="Pfam" id="PF00175">
    <property type="entry name" value="NAD_binding_1"/>
    <property type="match status" value="1"/>
</dbReference>
<feature type="binding site" evidence="11 13">
    <location>
        <position position="247"/>
    </location>
    <ligand>
        <name>[2Fe-2S] cluster</name>
        <dbReference type="ChEBI" id="CHEBI:190135"/>
    </ligand>
</feature>
<evidence type="ECO:0000313" key="16">
    <source>
        <dbReference type="Proteomes" id="UP000260793"/>
    </source>
</evidence>
<dbReference type="PANTHER" id="PTHR43513:SF3">
    <property type="entry name" value="DIHYDROOROTATE DEHYDROGENASE B (NAD(+)), ELECTRON TRANSFER SUBUNIT-RELATED"/>
    <property type="match status" value="1"/>
</dbReference>
<comment type="cofactor">
    <cofactor evidence="11 12">
        <name>FAD</name>
        <dbReference type="ChEBI" id="CHEBI:57692"/>
    </cofactor>
    <text evidence="11 12">Binds 1 FAD per subunit.</text>
</comment>
<protein>
    <recommendedName>
        <fullName evidence="11">Dihydroorotate dehydrogenase B (NAD(+)), electron transfer subunit</fullName>
    </recommendedName>
    <alternativeName>
        <fullName evidence="11">Dihydroorotate oxidase B, electron transfer subunit</fullName>
    </alternativeName>
</protein>
<evidence type="ECO:0000313" key="15">
    <source>
        <dbReference type="EMBL" id="RGK37740.1"/>
    </source>
</evidence>
<evidence type="ECO:0000256" key="8">
    <source>
        <dbReference type="ARBA" id="ARBA00022982"/>
    </source>
</evidence>
<feature type="binding site" evidence="11 13">
    <location>
        <position position="228"/>
    </location>
    <ligand>
        <name>[2Fe-2S] cluster</name>
        <dbReference type="ChEBI" id="CHEBI:190135"/>
    </ligand>
</feature>
<dbReference type="GO" id="GO:0051537">
    <property type="term" value="F:2 iron, 2 sulfur cluster binding"/>
    <property type="evidence" value="ECO:0007669"/>
    <property type="project" value="UniProtKB-KW"/>
</dbReference>
<evidence type="ECO:0000256" key="3">
    <source>
        <dbReference type="ARBA" id="ARBA00022630"/>
    </source>
</evidence>
<evidence type="ECO:0000256" key="4">
    <source>
        <dbReference type="ARBA" id="ARBA00022714"/>
    </source>
</evidence>
<keyword evidence="10 11" id="KW-0411">Iron-sulfur</keyword>
<dbReference type="GO" id="GO:0044205">
    <property type="term" value="P:'de novo' UMP biosynthetic process"/>
    <property type="evidence" value="ECO:0007669"/>
    <property type="project" value="UniProtKB-UniRule"/>
</dbReference>
<dbReference type="InterPro" id="IPR017927">
    <property type="entry name" value="FAD-bd_FR_type"/>
</dbReference>
<dbReference type="SUPFAM" id="SSF52343">
    <property type="entry name" value="Ferredoxin reductase-like, C-terminal NADP-linked domain"/>
    <property type="match status" value="1"/>
</dbReference>
<feature type="binding site" evidence="11 13">
    <location>
        <position position="220"/>
    </location>
    <ligand>
        <name>[2Fe-2S] cluster</name>
        <dbReference type="ChEBI" id="CHEBI:190135"/>
    </ligand>
</feature>
<accession>A0A3E4LJM5</accession>
<dbReference type="Gene3D" id="2.10.240.10">
    <property type="entry name" value="Dihydroorotate dehydrogenase, electron transfer subunit"/>
    <property type="match status" value="1"/>
</dbReference>
<dbReference type="InterPro" id="IPR050353">
    <property type="entry name" value="PyrK_electron_transfer"/>
</dbReference>
<comment type="function">
    <text evidence="11">Responsible for channeling the electrons from the oxidation of dihydroorotate from the FMN redox center in the PyrD type B subunit to the ultimate electron acceptor NAD(+).</text>
</comment>
<dbReference type="GO" id="GO:0046872">
    <property type="term" value="F:metal ion binding"/>
    <property type="evidence" value="ECO:0007669"/>
    <property type="project" value="UniProtKB-KW"/>
</dbReference>
<dbReference type="Pfam" id="PF10418">
    <property type="entry name" value="DHODB_Fe-S_bind"/>
    <property type="match status" value="1"/>
</dbReference>
<feature type="binding site" evidence="11 12">
    <location>
        <begin position="52"/>
        <end position="55"/>
    </location>
    <ligand>
        <name>FAD</name>
        <dbReference type="ChEBI" id="CHEBI:57692"/>
    </ligand>
</feature>
<evidence type="ECO:0000256" key="9">
    <source>
        <dbReference type="ARBA" id="ARBA00023004"/>
    </source>
</evidence>
<dbReference type="PRINTS" id="PR00409">
    <property type="entry name" value="PHDIOXRDTASE"/>
</dbReference>
<dbReference type="InterPro" id="IPR012165">
    <property type="entry name" value="Cyt_c3_hydrogenase_gsu"/>
</dbReference>
<reference evidence="15 16" key="1">
    <citation type="submission" date="2018-08" db="EMBL/GenBank/DDBJ databases">
        <title>A genome reference for cultivated species of the human gut microbiota.</title>
        <authorList>
            <person name="Zou Y."/>
            <person name="Xue W."/>
            <person name="Luo G."/>
        </authorList>
    </citation>
    <scope>NUCLEOTIDE SEQUENCE [LARGE SCALE GENOMIC DNA]</scope>
    <source>
        <strain evidence="15 16">TF11-7</strain>
    </source>
</reference>
<comment type="cofactor">
    <cofactor evidence="13">
        <name>[2Fe-2S] cluster</name>
        <dbReference type="ChEBI" id="CHEBI:190135"/>
    </cofactor>
    <text evidence="13">Binds 1 [2Fe-2S] cluster per subunit.</text>
</comment>
<evidence type="ECO:0000256" key="6">
    <source>
        <dbReference type="ARBA" id="ARBA00022827"/>
    </source>
</evidence>
<evidence type="ECO:0000256" key="11">
    <source>
        <dbReference type="HAMAP-Rule" id="MF_01211"/>
    </source>
</evidence>
<dbReference type="AlphaFoldDB" id="A0A3E4LJM5"/>
<keyword evidence="6 11" id="KW-0274">FAD</keyword>
<keyword evidence="8 11" id="KW-0249">Electron transport</keyword>
<keyword evidence="2 11" id="KW-0813">Transport</keyword>
<dbReference type="InterPro" id="IPR019480">
    <property type="entry name" value="Dihydroorotate_DH_Fe-S-bd"/>
</dbReference>
<feature type="domain" description="FAD-binding FR-type" evidence="14">
    <location>
        <begin position="3"/>
        <end position="103"/>
    </location>
</feature>
<evidence type="ECO:0000256" key="5">
    <source>
        <dbReference type="ARBA" id="ARBA00022723"/>
    </source>
</evidence>
<dbReference type="Gene3D" id="2.40.30.10">
    <property type="entry name" value="Translation factors"/>
    <property type="match status" value="1"/>
</dbReference>
<dbReference type="RefSeq" id="WP_117688511.1">
    <property type="nucleotide sequence ID" value="NZ_JAJBRQ010000025.1"/>
</dbReference>
<feature type="binding site" evidence="11 12">
    <location>
        <begin position="78"/>
        <end position="79"/>
    </location>
    <ligand>
        <name>FAD</name>
        <dbReference type="ChEBI" id="CHEBI:57692"/>
    </ligand>
</feature>
<evidence type="ECO:0000256" key="1">
    <source>
        <dbReference type="ARBA" id="ARBA00006422"/>
    </source>
</evidence>
<dbReference type="PANTHER" id="PTHR43513">
    <property type="entry name" value="DIHYDROOROTATE DEHYDROGENASE B (NAD(+)), ELECTRON TRANSFER SUBUNIT"/>
    <property type="match status" value="1"/>
</dbReference>
<comment type="pathway">
    <text evidence="11">Pyrimidine metabolism; UMP biosynthesis via de novo pathway; orotate from (S)-dihydroorotate (NAD(+) route): step 1/1.</text>
</comment>
<dbReference type="UniPathway" id="UPA00070">
    <property type="reaction ID" value="UER00945"/>
</dbReference>
<keyword evidence="7 11" id="KW-0665">Pyrimidine biosynthesis</keyword>
<keyword evidence="3 11" id="KW-0285">Flavoprotein</keyword>
<feature type="binding site" evidence="11 13">
    <location>
        <position position="225"/>
    </location>
    <ligand>
        <name>[2Fe-2S] cluster</name>
        <dbReference type="ChEBI" id="CHEBI:190135"/>
    </ligand>
</feature>
<evidence type="ECO:0000259" key="14">
    <source>
        <dbReference type="PROSITE" id="PS51384"/>
    </source>
</evidence>
<dbReference type="PROSITE" id="PS51384">
    <property type="entry name" value="FAD_FR"/>
    <property type="match status" value="1"/>
</dbReference>
<dbReference type="InterPro" id="IPR001433">
    <property type="entry name" value="OxRdtase_FAD/NAD-bd"/>
</dbReference>
<dbReference type="InterPro" id="IPR039261">
    <property type="entry name" value="FNR_nucleotide-bd"/>
</dbReference>
<evidence type="ECO:0000256" key="2">
    <source>
        <dbReference type="ARBA" id="ARBA00022448"/>
    </source>
</evidence>
<gene>
    <name evidence="11" type="primary">pyrK</name>
    <name evidence="15" type="ORF">DXD17_11610</name>
</gene>
<evidence type="ECO:0000256" key="10">
    <source>
        <dbReference type="ARBA" id="ARBA00023014"/>
    </source>
</evidence>
<dbReference type="PIRSF" id="PIRSF006816">
    <property type="entry name" value="Cyc3_hyd_g"/>
    <property type="match status" value="1"/>
</dbReference>
<evidence type="ECO:0000256" key="7">
    <source>
        <dbReference type="ARBA" id="ARBA00022975"/>
    </source>
</evidence>
<evidence type="ECO:0000256" key="12">
    <source>
        <dbReference type="PIRSR" id="PIRSR006816-1"/>
    </source>
</evidence>
<dbReference type="GO" id="GO:0016491">
    <property type="term" value="F:oxidoreductase activity"/>
    <property type="evidence" value="ECO:0007669"/>
    <property type="project" value="InterPro"/>
</dbReference>
<dbReference type="CDD" id="cd06218">
    <property type="entry name" value="DHOD_e_trans"/>
    <property type="match status" value="1"/>
</dbReference>
<comment type="similarity">
    <text evidence="1 11">Belongs to the PyrK family.</text>
</comment>
<dbReference type="GO" id="GO:0050660">
    <property type="term" value="F:flavin adenine dinucleotide binding"/>
    <property type="evidence" value="ECO:0007669"/>
    <property type="project" value="InterPro"/>
</dbReference>
<comment type="caution">
    <text evidence="15">The sequence shown here is derived from an EMBL/GenBank/DDBJ whole genome shotgun (WGS) entry which is preliminary data.</text>
</comment>
<dbReference type="EMBL" id="QSQN01000034">
    <property type="protein sequence ID" value="RGK37740.1"/>
    <property type="molecule type" value="Genomic_DNA"/>
</dbReference>
<dbReference type="InterPro" id="IPR037117">
    <property type="entry name" value="Dihydroorotate_DH_ele_sf"/>
</dbReference>
<feature type="binding site" evidence="11 12">
    <location>
        <begin position="69"/>
        <end position="71"/>
    </location>
    <ligand>
        <name>FAD</name>
        <dbReference type="ChEBI" id="CHEBI:57692"/>
    </ligand>
</feature>
<evidence type="ECO:0000256" key="13">
    <source>
        <dbReference type="PIRSR" id="PIRSR006816-2"/>
    </source>
</evidence>
<organism evidence="15 16">
    <name type="scientific">[Ruminococcus] lactaris</name>
    <dbReference type="NCBI Taxonomy" id="46228"/>
    <lineage>
        <taxon>Bacteria</taxon>
        <taxon>Bacillati</taxon>
        <taxon>Bacillota</taxon>
        <taxon>Clostridia</taxon>
        <taxon>Lachnospirales</taxon>
        <taxon>Lachnospiraceae</taxon>
        <taxon>Mediterraneibacter</taxon>
    </lineage>
</organism>
<dbReference type="HAMAP" id="MF_01211">
    <property type="entry name" value="DHODB_Fe_S_bind"/>
    <property type="match status" value="1"/>
</dbReference>
<dbReference type="Proteomes" id="UP000260793">
    <property type="component" value="Unassembled WGS sequence"/>
</dbReference>
<dbReference type="GO" id="GO:0009055">
    <property type="term" value="F:electron transfer activity"/>
    <property type="evidence" value="ECO:0007669"/>
    <property type="project" value="UniProtKB-UniRule"/>
</dbReference>
<keyword evidence="5 11" id="KW-0479">Metal-binding</keyword>